<dbReference type="InterPro" id="IPR050509">
    <property type="entry name" value="CoA-transferase_III"/>
</dbReference>
<dbReference type="Gene3D" id="3.30.1540.10">
    <property type="entry name" value="formyl-coa transferase, domain 3"/>
    <property type="match status" value="1"/>
</dbReference>
<dbReference type="InterPro" id="IPR023606">
    <property type="entry name" value="CoA-Trfase_III_dom_1_sf"/>
</dbReference>
<proteinExistence type="predicted"/>
<dbReference type="STRING" id="1111728.GCA_000427805_01869"/>
<dbReference type="InterPro" id="IPR003673">
    <property type="entry name" value="CoA-Trfase_fam_III"/>
</dbReference>
<dbReference type="Gene3D" id="3.40.50.10540">
    <property type="entry name" value="Crotonobetainyl-coa:carnitine coa-transferase, domain 1"/>
    <property type="match status" value="1"/>
</dbReference>
<protein>
    <submittedName>
        <fullName evidence="1">CoA transferase</fullName>
    </submittedName>
</protein>
<dbReference type="PANTHER" id="PTHR48228">
    <property type="entry name" value="SUCCINYL-COA--D-CITRAMALATE COA-TRANSFERASE"/>
    <property type="match status" value="1"/>
</dbReference>
<comment type="caution">
    <text evidence="1">The sequence shown here is derived from an EMBL/GenBank/DDBJ whole genome shotgun (WGS) entry which is preliminary data.</text>
</comment>
<dbReference type="EMBL" id="PDDX01000001">
    <property type="protein sequence ID" value="PHI29828.1"/>
    <property type="molecule type" value="Genomic_DNA"/>
</dbReference>
<organism evidence="1 2">
    <name type="scientific">Budvicia aquatica</name>
    <dbReference type="NCBI Taxonomy" id="82979"/>
    <lineage>
        <taxon>Bacteria</taxon>
        <taxon>Pseudomonadati</taxon>
        <taxon>Pseudomonadota</taxon>
        <taxon>Gammaproteobacteria</taxon>
        <taxon>Enterobacterales</taxon>
        <taxon>Budviciaceae</taxon>
        <taxon>Budvicia</taxon>
    </lineage>
</organism>
<gene>
    <name evidence="1" type="ORF">CRN84_10985</name>
</gene>
<dbReference type="OrthoDB" id="9058532at2"/>
<evidence type="ECO:0000313" key="1">
    <source>
        <dbReference type="EMBL" id="PHI29828.1"/>
    </source>
</evidence>
<accession>A0A2C6DHS1</accession>
<dbReference type="GO" id="GO:0016740">
    <property type="term" value="F:transferase activity"/>
    <property type="evidence" value="ECO:0007669"/>
    <property type="project" value="UniProtKB-KW"/>
</dbReference>
<keyword evidence="2" id="KW-1185">Reference proteome</keyword>
<keyword evidence="1" id="KW-0808">Transferase</keyword>
<name>A0A2C6DHS1_9GAMM</name>
<dbReference type="Pfam" id="PF02515">
    <property type="entry name" value="CoA_transf_3"/>
    <property type="match status" value="1"/>
</dbReference>
<evidence type="ECO:0000313" key="2">
    <source>
        <dbReference type="Proteomes" id="UP000224974"/>
    </source>
</evidence>
<dbReference type="AlphaFoldDB" id="A0A2C6DHS1"/>
<dbReference type="InterPro" id="IPR044855">
    <property type="entry name" value="CoA-Trfase_III_dom3_sf"/>
</dbReference>
<dbReference type="RefSeq" id="WP_029096569.1">
    <property type="nucleotide sequence ID" value="NZ_PDDX01000001.1"/>
</dbReference>
<dbReference type="SUPFAM" id="SSF89796">
    <property type="entry name" value="CoA-transferase family III (CaiB/BaiF)"/>
    <property type="match status" value="1"/>
</dbReference>
<reference evidence="2" key="1">
    <citation type="submission" date="2017-09" db="EMBL/GenBank/DDBJ databases">
        <title>FDA dAtabase for Regulatory Grade micrObial Sequences (FDA-ARGOS): Supporting development and validation of Infectious Disease Dx tests.</title>
        <authorList>
            <person name="Minogue T."/>
            <person name="Wolcott M."/>
            <person name="Wasieloski L."/>
            <person name="Aguilar W."/>
            <person name="Moore D."/>
            <person name="Tallon L."/>
            <person name="Sadzewicz L."/>
            <person name="Ott S."/>
            <person name="Zhao X."/>
            <person name="Nagaraj S."/>
            <person name="Vavikolanu K."/>
            <person name="Aluvathingal J."/>
            <person name="Nadendla S."/>
            <person name="Sichtig H."/>
        </authorList>
    </citation>
    <scope>NUCLEOTIDE SEQUENCE [LARGE SCALE GENOMIC DNA]</scope>
    <source>
        <strain evidence="2">FDAARGOS_387</strain>
    </source>
</reference>
<dbReference type="PANTHER" id="PTHR48228:SF2">
    <property type="entry name" value="E-CINNAMOYL-COA:R-PHENYLLACTATE COA TRANSFERASE LARGE SUBUNIT"/>
    <property type="match status" value="1"/>
</dbReference>
<sequence>MKPLSGVTVIELTAHVAAPACPRILGDWGANIIKIEPPSGDPFRQQAPLFNMPYTDEVNPAFDMANINKKFVCLNLKTAQGKEVLYKMLETADVVVTSYRTETLKRMGLTYEELRELNPRLIFAQVLGYGEKGPEKDTAGFDATAYVARGGLLGSINEKGESPINSVNAFGDFQVSICLASGISTALYAREKTGKGDKVTVSLYHTALYMMSIAVVSSQFGNQYPKSRREVGNPFNNTYKTKDGRWMVVCIPEYDKYFNKFVTLIGREDIIGNEDFCTIGEIYRRGNASKMIDIISAGFAHKTIDEWMKILKENDFACEKGYLPTEILEDPQAWDNDCLRKLTYPTGEEYILTTTPVRMASVGDMEMKISKPLGYHTEDVIKQYGYSDEFIKRLG</sequence>
<dbReference type="Proteomes" id="UP000224974">
    <property type="component" value="Unassembled WGS sequence"/>
</dbReference>